<name>A0A8K1LLN9_9PASS</name>
<dbReference type="EMBL" id="SWJQ01000219">
    <property type="protein sequence ID" value="TRZ18559.1"/>
    <property type="molecule type" value="Genomic_DNA"/>
</dbReference>
<evidence type="ECO:0000313" key="2">
    <source>
        <dbReference type="Proteomes" id="UP000796761"/>
    </source>
</evidence>
<dbReference type="AlphaFoldDB" id="A0A8K1LLN9"/>
<proteinExistence type="predicted"/>
<accession>A0A8K1LLN9</accession>
<dbReference type="Proteomes" id="UP000796761">
    <property type="component" value="Unassembled WGS sequence"/>
</dbReference>
<evidence type="ECO:0000313" key="1">
    <source>
        <dbReference type="EMBL" id="TRZ18559.1"/>
    </source>
</evidence>
<comment type="caution">
    <text evidence="1">The sequence shown here is derived from an EMBL/GenBank/DDBJ whole genome shotgun (WGS) entry which is preliminary data.</text>
</comment>
<organism evidence="1 2">
    <name type="scientific">Zosterops borbonicus</name>
    <dbReference type="NCBI Taxonomy" id="364589"/>
    <lineage>
        <taxon>Eukaryota</taxon>
        <taxon>Metazoa</taxon>
        <taxon>Chordata</taxon>
        <taxon>Craniata</taxon>
        <taxon>Vertebrata</taxon>
        <taxon>Euteleostomi</taxon>
        <taxon>Archelosauria</taxon>
        <taxon>Archosauria</taxon>
        <taxon>Dinosauria</taxon>
        <taxon>Saurischia</taxon>
        <taxon>Theropoda</taxon>
        <taxon>Coelurosauria</taxon>
        <taxon>Aves</taxon>
        <taxon>Neognathae</taxon>
        <taxon>Neoaves</taxon>
        <taxon>Telluraves</taxon>
        <taxon>Australaves</taxon>
        <taxon>Passeriformes</taxon>
        <taxon>Sylvioidea</taxon>
        <taxon>Zosteropidae</taxon>
        <taxon>Zosterops</taxon>
    </lineage>
</organism>
<sequence>MKMPHTPPPSILPEREGNHTVTGLAVTLVEVTNTPHYSSSQVATETPLKTVLDFVHTICGIIPLHRFRNCLVMLNIILVKKSVRNFGIVIETFQVRAGDRNATKSRPFLKYRGP</sequence>
<keyword evidence="2" id="KW-1185">Reference proteome</keyword>
<reference evidence="1" key="1">
    <citation type="submission" date="2019-04" db="EMBL/GenBank/DDBJ databases">
        <title>Genome assembly of Zosterops borbonicus 15179.</title>
        <authorList>
            <person name="Leroy T."/>
            <person name="Anselmetti Y."/>
            <person name="Tilak M.-K."/>
            <person name="Nabholz B."/>
        </authorList>
    </citation>
    <scope>NUCLEOTIDE SEQUENCE</scope>
    <source>
        <strain evidence="1">HGM_15179</strain>
        <tissue evidence="1">Muscle</tissue>
    </source>
</reference>
<gene>
    <name evidence="1" type="ORF">HGM15179_008563</name>
</gene>
<protein>
    <submittedName>
        <fullName evidence="1">Uncharacterized protein</fullName>
    </submittedName>
</protein>